<reference evidence="1" key="1">
    <citation type="submission" date="2022-10" db="EMBL/GenBank/DDBJ databases">
        <title>Shewanella flava sp. nov, isolated from the estuary of the Fenhe River into the Yellow River.</title>
        <authorList>
            <person name="Li Y."/>
        </authorList>
    </citation>
    <scope>NUCLEOTIDE SEQUENCE</scope>
    <source>
        <strain evidence="1">FYR11-62</strain>
    </source>
</reference>
<protein>
    <recommendedName>
        <fullName evidence="3">Lipoprotein</fullName>
    </recommendedName>
</protein>
<sequence length="109" mass="12348">MLVTSFNQFMGLLLVALSLSGCIRTPEWTLFYFADATDNTDQRLQHDVIKGYYDTLEQCQAKGSGLVRIQGITVTEQVDFTCGQKCETLDNNQIDCQQLISDKDFLKQL</sequence>
<accession>A0ABT3I9Q0</accession>
<organism evidence="1 2">
    <name type="scientific">Shewanella subflava</name>
    <dbReference type="NCBI Taxonomy" id="2986476"/>
    <lineage>
        <taxon>Bacteria</taxon>
        <taxon>Pseudomonadati</taxon>
        <taxon>Pseudomonadota</taxon>
        <taxon>Gammaproteobacteria</taxon>
        <taxon>Alteromonadales</taxon>
        <taxon>Shewanellaceae</taxon>
        <taxon>Shewanella</taxon>
    </lineage>
</organism>
<name>A0ABT3I9Q0_9GAMM</name>
<evidence type="ECO:0000313" key="2">
    <source>
        <dbReference type="Proteomes" id="UP001163714"/>
    </source>
</evidence>
<comment type="caution">
    <text evidence="1">The sequence shown here is derived from an EMBL/GenBank/DDBJ whole genome shotgun (WGS) entry which is preliminary data.</text>
</comment>
<dbReference type="RefSeq" id="WP_264726307.1">
    <property type="nucleotide sequence ID" value="NZ_JAPDMX010000024.1"/>
</dbReference>
<proteinExistence type="predicted"/>
<evidence type="ECO:0000313" key="1">
    <source>
        <dbReference type="EMBL" id="MCW3172787.1"/>
    </source>
</evidence>
<dbReference type="Proteomes" id="UP001163714">
    <property type="component" value="Unassembled WGS sequence"/>
</dbReference>
<dbReference type="EMBL" id="JAPDMX010000024">
    <property type="protein sequence ID" value="MCW3172787.1"/>
    <property type="molecule type" value="Genomic_DNA"/>
</dbReference>
<gene>
    <name evidence="1" type="ORF">OHT75_09880</name>
</gene>
<keyword evidence="2" id="KW-1185">Reference proteome</keyword>
<evidence type="ECO:0008006" key="3">
    <source>
        <dbReference type="Google" id="ProtNLM"/>
    </source>
</evidence>